<dbReference type="OrthoDB" id="9784461at2"/>
<dbReference type="Pfam" id="PF03668">
    <property type="entry name" value="RapZ-like_N"/>
    <property type="match status" value="1"/>
</dbReference>
<dbReference type="SUPFAM" id="SSF52540">
    <property type="entry name" value="P-loop containing nucleoside triphosphate hydrolases"/>
    <property type="match status" value="1"/>
</dbReference>
<proteinExistence type="inferred from homology"/>
<dbReference type="GO" id="GO:0005525">
    <property type="term" value="F:GTP binding"/>
    <property type="evidence" value="ECO:0007669"/>
    <property type="project" value="UniProtKB-UniRule"/>
</dbReference>
<keyword evidence="2 4" id="KW-0067">ATP-binding</keyword>
<evidence type="ECO:0000259" key="6">
    <source>
        <dbReference type="Pfam" id="PF22740"/>
    </source>
</evidence>
<dbReference type="InterPro" id="IPR005337">
    <property type="entry name" value="RapZ-like"/>
</dbReference>
<evidence type="ECO:0000256" key="2">
    <source>
        <dbReference type="ARBA" id="ARBA00022840"/>
    </source>
</evidence>
<dbReference type="Proteomes" id="UP000245380">
    <property type="component" value="Unassembled WGS sequence"/>
</dbReference>
<dbReference type="GO" id="GO:0005524">
    <property type="term" value="F:ATP binding"/>
    <property type="evidence" value="ECO:0007669"/>
    <property type="project" value="UniProtKB-UniRule"/>
</dbReference>
<dbReference type="RefSeq" id="WP_109430555.1">
    <property type="nucleotide sequence ID" value="NZ_MPDK01000010.1"/>
</dbReference>
<feature type="binding site" evidence="4">
    <location>
        <begin position="63"/>
        <end position="66"/>
    </location>
    <ligand>
        <name>GTP</name>
        <dbReference type="ChEBI" id="CHEBI:37565"/>
    </ligand>
</feature>
<dbReference type="HAMAP" id="MF_00636">
    <property type="entry name" value="RapZ_like"/>
    <property type="match status" value="1"/>
</dbReference>
<protein>
    <submittedName>
        <fullName evidence="7">RNase adaptor protein RapZ</fullName>
    </submittedName>
</protein>
<dbReference type="InterPro" id="IPR053930">
    <property type="entry name" value="RapZ-like_N"/>
</dbReference>
<dbReference type="PANTHER" id="PTHR30448:SF0">
    <property type="entry name" value="RNASE ADAPTER PROTEIN RAPZ"/>
    <property type="match status" value="1"/>
</dbReference>
<organism evidence="7 8">
    <name type="scientific">Sulfoacidibacillus thermotolerans</name>
    <name type="common">Acidibacillus sulfuroxidans</name>
    <dbReference type="NCBI Taxonomy" id="1765684"/>
    <lineage>
        <taxon>Bacteria</taxon>
        <taxon>Bacillati</taxon>
        <taxon>Bacillota</taxon>
        <taxon>Bacilli</taxon>
        <taxon>Bacillales</taxon>
        <taxon>Alicyclobacillaceae</taxon>
        <taxon>Sulfoacidibacillus</taxon>
    </lineage>
</organism>
<feature type="domain" description="RapZ-like N-terminal" evidence="5">
    <location>
        <begin position="6"/>
        <end position="162"/>
    </location>
</feature>
<evidence type="ECO:0000256" key="3">
    <source>
        <dbReference type="ARBA" id="ARBA00023134"/>
    </source>
</evidence>
<feature type="binding site" evidence="4">
    <location>
        <begin position="12"/>
        <end position="19"/>
    </location>
    <ligand>
        <name>ATP</name>
        <dbReference type="ChEBI" id="CHEBI:30616"/>
    </ligand>
</feature>
<dbReference type="AlphaFoldDB" id="A0A2U3D8N2"/>
<dbReference type="PANTHER" id="PTHR30448">
    <property type="entry name" value="RNASE ADAPTER PROTEIN RAPZ"/>
    <property type="match status" value="1"/>
</dbReference>
<evidence type="ECO:0000313" key="7">
    <source>
        <dbReference type="EMBL" id="PWI57621.1"/>
    </source>
</evidence>
<evidence type="ECO:0000256" key="4">
    <source>
        <dbReference type="HAMAP-Rule" id="MF_00636"/>
    </source>
</evidence>
<evidence type="ECO:0000256" key="1">
    <source>
        <dbReference type="ARBA" id="ARBA00022741"/>
    </source>
</evidence>
<dbReference type="PIRSF" id="PIRSF005052">
    <property type="entry name" value="P-loopkin"/>
    <property type="match status" value="1"/>
</dbReference>
<comment type="caution">
    <text evidence="7">The sequence shown here is derived from an EMBL/GenBank/DDBJ whole genome shotgun (WGS) entry which is preliminary data.</text>
</comment>
<dbReference type="InterPro" id="IPR053931">
    <property type="entry name" value="RapZ_C"/>
</dbReference>
<dbReference type="Pfam" id="PF22740">
    <property type="entry name" value="PapZ_C"/>
    <property type="match status" value="1"/>
</dbReference>
<sequence>MGQGVRMLIITGMSGAGKTVAVQCLEDLGFFCVDNLPPALISKFSELLRQSDGAIKRVALVCDPRGGEFFKTLFAALAELEEQSGMDYQILYLEADDETLVRRYKASRRRHPMAPEHGRIVDGILRERQLLAEVRERADLVINTSRLTPAELKDILAKHYGTFSASERMTVNVLSFGFKYGLPIDADLVFDVRFLPNPYYVDTLRPRTGQDPEVYDYVMQWPATQEFLKKLLEMVDFLLPQYIKEGKSQIVVGIGCTGGRHRSVAIAERLREHLQKSYVVMVSHRDLDKEGER</sequence>
<evidence type="ECO:0000313" key="8">
    <source>
        <dbReference type="Proteomes" id="UP000245380"/>
    </source>
</evidence>
<name>A0A2U3D8N2_SULT2</name>
<dbReference type="NCBIfam" id="NF003828">
    <property type="entry name" value="PRK05416.1"/>
    <property type="match status" value="1"/>
</dbReference>
<gene>
    <name evidence="7" type="ORF">BM613_07440</name>
</gene>
<dbReference type="InterPro" id="IPR027417">
    <property type="entry name" value="P-loop_NTPase"/>
</dbReference>
<dbReference type="Gene3D" id="3.40.50.300">
    <property type="entry name" value="P-loop containing nucleotide triphosphate hydrolases"/>
    <property type="match status" value="1"/>
</dbReference>
<keyword evidence="1 4" id="KW-0547">Nucleotide-binding</keyword>
<dbReference type="EMBL" id="MPDK01000010">
    <property type="protein sequence ID" value="PWI57621.1"/>
    <property type="molecule type" value="Genomic_DNA"/>
</dbReference>
<evidence type="ECO:0000259" key="5">
    <source>
        <dbReference type="Pfam" id="PF03668"/>
    </source>
</evidence>
<keyword evidence="3 4" id="KW-0342">GTP-binding</keyword>
<accession>A0A2U3D8N2</accession>
<feature type="domain" description="RapZ C-terminal" evidence="6">
    <location>
        <begin position="169"/>
        <end position="287"/>
    </location>
</feature>
<keyword evidence="8" id="KW-1185">Reference proteome</keyword>
<reference evidence="7 8" key="1">
    <citation type="submission" date="2016-11" db="EMBL/GenBank/DDBJ databases">
        <title>Comparative genomics of Acidibacillus ferroxidans species.</title>
        <authorList>
            <person name="Oliveira G."/>
            <person name="Nunes G."/>
            <person name="Oliveira R."/>
            <person name="Araujo F."/>
            <person name="Salim A."/>
            <person name="Scholte L."/>
            <person name="Morais D."/>
            <person name="Nancucheo I."/>
            <person name="Johnson D.B."/>
            <person name="Grail B."/>
            <person name="Bittencourt J."/>
            <person name="Valadares R."/>
        </authorList>
    </citation>
    <scope>NUCLEOTIDE SEQUENCE [LARGE SCALE GENOMIC DNA]</scope>
    <source>
        <strain evidence="7 8">Y002</strain>
    </source>
</reference>